<name>A0A8T2X6U6_POPDE</name>
<dbReference type="GO" id="GO:0008312">
    <property type="term" value="F:7S RNA binding"/>
    <property type="evidence" value="ECO:0007669"/>
    <property type="project" value="InterPro"/>
</dbReference>
<dbReference type="InterPro" id="IPR009018">
    <property type="entry name" value="Signal_recog_particle_SRP9/14"/>
</dbReference>
<feature type="region of interest" description="Disordered" evidence="1">
    <location>
        <begin position="91"/>
        <end position="114"/>
    </location>
</feature>
<protein>
    <submittedName>
        <fullName evidence="2">Uncharacterized protein</fullName>
    </submittedName>
</protein>
<dbReference type="Gene3D" id="3.30.720.10">
    <property type="entry name" value="Signal recognition particle alu RNA binding heterodimer, srp9/1"/>
    <property type="match status" value="1"/>
</dbReference>
<gene>
    <name evidence="2" type="ORF">H0E87_024821</name>
</gene>
<dbReference type="GO" id="GO:0006614">
    <property type="term" value="P:SRP-dependent cotranslational protein targeting to membrane"/>
    <property type="evidence" value="ECO:0007669"/>
    <property type="project" value="InterPro"/>
</dbReference>
<reference evidence="2" key="1">
    <citation type="journal article" date="2021" name="J. Hered.">
        <title>Genome Assembly of Salicaceae Populus deltoides (Eastern Cottonwood) I-69 Based on Nanopore Sequencing and Hi-C Technologies.</title>
        <authorList>
            <person name="Bai S."/>
            <person name="Wu H."/>
            <person name="Zhang J."/>
            <person name="Pan Z."/>
            <person name="Zhao W."/>
            <person name="Li Z."/>
            <person name="Tong C."/>
        </authorList>
    </citation>
    <scope>NUCLEOTIDE SEQUENCE</scope>
    <source>
        <tissue evidence="2">Leaf</tissue>
    </source>
</reference>
<feature type="compositionally biased region" description="Basic and acidic residues" evidence="1">
    <location>
        <begin position="91"/>
        <end position="105"/>
    </location>
</feature>
<proteinExistence type="predicted"/>
<accession>A0A8T2X6U6</accession>
<evidence type="ECO:0000313" key="3">
    <source>
        <dbReference type="Proteomes" id="UP000807159"/>
    </source>
</evidence>
<comment type="caution">
    <text evidence="2">The sequence shown here is derived from an EMBL/GenBank/DDBJ whole genome shotgun (WGS) entry which is preliminary data.</text>
</comment>
<dbReference type="Proteomes" id="UP000807159">
    <property type="component" value="Chromosome 14"/>
</dbReference>
<keyword evidence="3" id="KW-1185">Reference proteome</keyword>
<dbReference type="GO" id="GO:0048500">
    <property type="term" value="C:signal recognition particle"/>
    <property type="evidence" value="ECO:0007669"/>
    <property type="project" value="InterPro"/>
</dbReference>
<dbReference type="AlphaFoldDB" id="A0A8T2X6U6"/>
<evidence type="ECO:0000313" key="2">
    <source>
        <dbReference type="EMBL" id="KAH8489335.1"/>
    </source>
</evidence>
<organism evidence="2 3">
    <name type="scientific">Populus deltoides</name>
    <name type="common">Eastern poplar</name>
    <name type="synonym">Eastern cottonwood</name>
    <dbReference type="NCBI Taxonomy" id="3696"/>
    <lineage>
        <taxon>Eukaryota</taxon>
        <taxon>Viridiplantae</taxon>
        <taxon>Streptophyta</taxon>
        <taxon>Embryophyta</taxon>
        <taxon>Tracheophyta</taxon>
        <taxon>Spermatophyta</taxon>
        <taxon>Magnoliopsida</taxon>
        <taxon>eudicotyledons</taxon>
        <taxon>Gunneridae</taxon>
        <taxon>Pentapetalae</taxon>
        <taxon>rosids</taxon>
        <taxon>fabids</taxon>
        <taxon>Malpighiales</taxon>
        <taxon>Salicaceae</taxon>
        <taxon>Saliceae</taxon>
        <taxon>Populus</taxon>
    </lineage>
</organism>
<sequence length="114" mass="13306">MIRRRGTLTYVLQQHGHRSEHALAQAIVSKLLWKAFAFYSEEVFRFLSVYLFILPNTVSFFGKFEVKDHQRFQASFATTLKACMTALKKMERMDREKAAEGDKKERGLKKSKKA</sequence>
<evidence type="ECO:0000256" key="1">
    <source>
        <dbReference type="SAM" id="MobiDB-lite"/>
    </source>
</evidence>
<dbReference type="EMBL" id="JACEGQ020000014">
    <property type="protein sequence ID" value="KAH8489335.1"/>
    <property type="molecule type" value="Genomic_DNA"/>
</dbReference>